<dbReference type="SUPFAM" id="SSF52540">
    <property type="entry name" value="P-loop containing nucleoside triphosphate hydrolases"/>
    <property type="match status" value="1"/>
</dbReference>
<proteinExistence type="predicted"/>
<accession>A0A372ZIY1</accession>
<keyword evidence="2" id="KW-0547">Nucleotide-binding</keyword>
<organism evidence="2 3">
    <name type="scientific">Kitasatospora xanthocidica</name>
    <dbReference type="NCBI Taxonomy" id="83382"/>
    <lineage>
        <taxon>Bacteria</taxon>
        <taxon>Bacillati</taxon>
        <taxon>Actinomycetota</taxon>
        <taxon>Actinomycetes</taxon>
        <taxon>Kitasatosporales</taxon>
        <taxon>Streptomycetaceae</taxon>
        <taxon>Kitasatospora</taxon>
    </lineage>
</organism>
<gene>
    <name evidence="2" type="ORF">DR950_39855</name>
</gene>
<evidence type="ECO:0000313" key="2">
    <source>
        <dbReference type="EMBL" id="RGD55514.1"/>
    </source>
</evidence>
<dbReference type="Gene3D" id="3.40.50.300">
    <property type="entry name" value="P-loop containing nucleotide triphosphate hydrolases"/>
    <property type="match status" value="1"/>
</dbReference>
<feature type="region of interest" description="Disordered" evidence="1">
    <location>
        <begin position="1"/>
        <end position="66"/>
    </location>
</feature>
<evidence type="ECO:0000313" key="3">
    <source>
        <dbReference type="Proteomes" id="UP000263377"/>
    </source>
</evidence>
<protein>
    <submittedName>
        <fullName evidence="2">ATP-binding protein</fullName>
    </submittedName>
</protein>
<name>A0A372ZIY1_9ACTN</name>
<sequence length="245" mass="26588">MSDAPRRGTAGGDRVSGTRTVRTAAAPRVPPPRTAGERVVLPASYEPSDPSAPHDPSARHELRGPGPAVLRYPAGDLLVVTGLPGSGKSTLMRRCVRAPLIDSQLVREEYAARLPGRLPYALYRPLARLAHYLRLRRAVLDGGPLAVHDCGTQPWVRAWLVRAAARQGRRVHLLLLDADPAEALDGQRRRRRGVSRYAFARHQAAVARLRRRILEAGRLPAGCASAVVLDRAAARALRGIDFTAS</sequence>
<comment type="caution">
    <text evidence="2">The sequence shown here is derived from an EMBL/GenBank/DDBJ whole genome shotgun (WGS) entry which is preliminary data.</text>
</comment>
<dbReference type="GO" id="GO:0005524">
    <property type="term" value="F:ATP binding"/>
    <property type="evidence" value="ECO:0007669"/>
    <property type="project" value="UniProtKB-KW"/>
</dbReference>
<dbReference type="Proteomes" id="UP000263377">
    <property type="component" value="Unassembled WGS sequence"/>
</dbReference>
<keyword evidence="2" id="KW-0067">ATP-binding</keyword>
<keyword evidence="3" id="KW-1185">Reference proteome</keyword>
<dbReference type="Pfam" id="PF13671">
    <property type="entry name" value="AAA_33"/>
    <property type="match status" value="1"/>
</dbReference>
<dbReference type="InterPro" id="IPR027417">
    <property type="entry name" value="P-loop_NTPase"/>
</dbReference>
<dbReference type="AlphaFoldDB" id="A0A372ZIY1"/>
<dbReference type="EMBL" id="QVIG01000003">
    <property type="protein sequence ID" value="RGD55514.1"/>
    <property type="molecule type" value="Genomic_DNA"/>
</dbReference>
<evidence type="ECO:0000256" key="1">
    <source>
        <dbReference type="SAM" id="MobiDB-lite"/>
    </source>
</evidence>
<reference evidence="2 3" key="1">
    <citation type="submission" date="2018-08" db="EMBL/GenBank/DDBJ databases">
        <title>Diversity &amp; Physiological Properties of Lignin-Decomposing Actinobacteria from Soil.</title>
        <authorList>
            <person name="Roh S.G."/>
            <person name="Kim S.B."/>
        </authorList>
    </citation>
    <scope>NUCLEOTIDE SEQUENCE [LARGE SCALE GENOMIC DNA]</scope>
    <source>
        <strain evidence="2 3">MMS17-GH009</strain>
    </source>
</reference>
<feature type="compositionally biased region" description="Low complexity" evidence="1">
    <location>
        <begin position="18"/>
        <end position="27"/>
    </location>
</feature>